<evidence type="ECO:0000259" key="5">
    <source>
        <dbReference type="SMART" id="SM00382"/>
    </source>
</evidence>
<dbReference type="PRINTS" id="PR00819">
    <property type="entry name" value="CBXCFQXSUPER"/>
</dbReference>
<keyword evidence="7" id="KW-1185">Reference proteome</keyword>
<dbReference type="SUPFAM" id="SSF52540">
    <property type="entry name" value="P-loop containing nucleoside triphosphate hydrolases"/>
    <property type="match status" value="2"/>
</dbReference>
<dbReference type="HOGENOM" id="CLU_008749_2_1_9"/>
<dbReference type="Pfam" id="PF00004">
    <property type="entry name" value="AAA"/>
    <property type="match status" value="2"/>
</dbReference>
<dbReference type="GO" id="GO:0005524">
    <property type="term" value="F:ATP binding"/>
    <property type="evidence" value="ECO:0007669"/>
    <property type="project" value="UniProtKB-KW"/>
</dbReference>
<feature type="region of interest" description="Disordered" evidence="4">
    <location>
        <begin position="284"/>
        <end position="330"/>
    </location>
</feature>
<gene>
    <name evidence="6" type="ORF">HMPREF0539_1803</name>
</gene>
<dbReference type="CDD" id="cd00009">
    <property type="entry name" value="AAA"/>
    <property type="match status" value="2"/>
</dbReference>
<evidence type="ECO:0000256" key="2">
    <source>
        <dbReference type="ARBA" id="ARBA00022741"/>
    </source>
</evidence>
<evidence type="ECO:0000256" key="3">
    <source>
        <dbReference type="ARBA" id="ARBA00022840"/>
    </source>
</evidence>
<evidence type="ECO:0000313" key="6">
    <source>
        <dbReference type="EMBL" id="EEN80071.1"/>
    </source>
</evidence>
<dbReference type="InterPro" id="IPR003593">
    <property type="entry name" value="AAA+_ATPase"/>
</dbReference>
<dbReference type="InterPro" id="IPR027417">
    <property type="entry name" value="P-loop_NTPase"/>
</dbReference>
<keyword evidence="3" id="KW-0067">ATP-binding</keyword>
<feature type="compositionally biased region" description="Pro residues" evidence="4">
    <location>
        <begin position="314"/>
        <end position="330"/>
    </location>
</feature>
<evidence type="ECO:0000256" key="4">
    <source>
        <dbReference type="SAM" id="MobiDB-lite"/>
    </source>
</evidence>
<feature type="compositionally biased region" description="Polar residues" evidence="4">
    <location>
        <begin position="284"/>
        <end position="293"/>
    </location>
</feature>
<evidence type="ECO:0000256" key="1">
    <source>
        <dbReference type="ARBA" id="ARBA00010378"/>
    </source>
</evidence>
<dbReference type="Proteomes" id="UP000004525">
    <property type="component" value="Unassembled WGS sequence"/>
</dbReference>
<dbReference type="InterPro" id="IPR011050">
    <property type="entry name" value="Pectin_lyase_fold/virulence"/>
</dbReference>
<dbReference type="PANTHER" id="PTHR43392:SF2">
    <property type="entry name" value="AAA-TYPE ATPASE FAMILY PROTEIN _ ANKYRIN REPEAT FAMILY PROTEIN"/>
    <property type="match status" value="1"/>
</dbReference>
<dbReference type="SUPFAM" id="SSF51126">
    <property type="entry name" value="Pectin lyase-like"/>
    <property type="match status" value="1"/>
</dbReference>
<feature type="domain" description="AAA+ ATPase" evidence="5">
    <location>
        <begin position="373"/>
        <end position="512"/>
    </location>
</feature>
<reference evidence="6" key="1">
    <citation type="submission" date="2009-01" db="EMBL/GenBank/DDBJ databases">
        <authorList>
            <person name="Qin X."/>
            <person name="Bachman B."/>
            <person name="Battles P."/>
            <person name="Bell A."/>
            <person name="Bess C."/>
            <person name="Bickham C."/>
            <person name="Chaboub L."/>
            <person name="Chen D."/>
            <person name="Coyle M."/>
            <person name="Deiros D.R."/>
            <person name="Dinh H."/>
            <person name="Forbes L."/>
            <person name="Fowler G."/>
            <person name="Francisco L."/>
            <person name="Fu Q."/>
            <person name="Gubbala S."/>
            <person name="Hale W."/>
            <person name="Han Y."/>
            <person name="Hemphill L."/>
            <person name="Highlander S.K."/>
            <person name="Hirani K."/>
            <person name="Hogues M."/>
            <person name="Jackson L."/>
            <person name="Jakkamsetti A."/>
            <person name="Javaid M."/>
            <person name="Jiang H."/>
            <person name="Korchina V."/>
            <person name="Kovar C."/>
            <person name="Lara F."/>
            <person name="Lee S."/>
            <person name="Mata R."/>
            <person name="Mathew T."/>
            <person name="Moen C."/>
            <person name="Morales K."/>
            <person name="Munidasa M."/>
            <person name="Nazareth L."/>
            <person name="Ngo R."/>
            <person name="Nguyen L."/>
            <person name="Okwuonu G."/>
            <person name="Ongeri F."/>
            <person name="Patil S."/>
            <person name="Petrosino J."/>
            <person name="Pham C."/>
            <person name="Pham P."/>
            <person name="Pu L.-L."/>
            <person name="Puazo M."/>
            <person name="Raj R."/>
            <person name="Reid J."/>
            <person name="Rouhana J."/>
            <person name="Saada N."/>
            <person name="Shang Y."/>
            <person name="Simmons D."/>
            <person name="Thornton R."/>
            <person name="Warren J."/>
            <person name="Weissenberger G."/>
            <person name="Zhang J."/>
            <person name="Zhang L."/>
            <person name="Zhou C."/>
            <person name="Zhu D."/>
            <person name="Muzny D."/>
            <person name="Worley K."/>
            <person name="Gibbs R."/>
        </authorList>
    </citation>
    <scope>NUCLEOTIDE SEQUENCE [LARGE SCALE GENOMIC DNA]</scope>
    <source>
        <strain evidence="6">LMS2-1</strain>
    </source>
</reference>
<dbReference type="InterPro" id="IPR050773">
    <property type="entry name" value="CbxX/CfxQ_RuBisCO_ESX"/>
</dbReference>
<dbReference type="SMART" id="SM00382">
    <property type="entry name" value="AAA"/>
    <property type="match status" value="2"/>
</dbReference>
<protein>
    <submittedName>
        <fullName evidence="6">Stage V sporulation protein K</fullName>
    </submittedName>
</protein>
<dbReference type="InterPro" id="IPR003959">
    <property type="entry name" value="ATPase_AAA_core"/>
</dbReference>
<dbReference type="AlphaFoldDB" id="C2JY18"/>
<dbReference type="Gene3D" id="1.10.8.60">
    <property type="match status" value="1"/>
</dbReference>
<sequence length="869" mass="95070">MGSGLLLLASKSKGVMRMRHAISVGMGFGKTSFDDAVIKAEEGDVVIIDPGEYKSVDGVQCGTLEIHGAGQSPTDVVIYTEFDVKEGGMLKLQNVTLINTKPKSNVVYVDKGGQMIATSVAFYNRVAADYPVVYVSGTVSLTACELAHETRYANDGLAGTGLYLVDGAYGLISQCDIVDIDVNGSKLDAQRNQIHENIHLEDNSEFNADTLYLTDRRRNYFMISASNGSVLQVDELVVPEGQSDANVDHSRMRVTRSNIDPLHTLNILVEDDADVDVPGAAISQPQVATSNGTPEEQPAQAEPPADDKPVETPAAPPAKAPSAPAQPPAEKPAIDQLHEMIGLTKLKKQVDTFIKVASFNQKRAAQGSKATAQSLHSLFLGNPGTGKTTVARLVGKIMYENGVLPSNNYVEVSREDLVSQNVGGTAVQTKKVLESATGGVLFIDEAYTLYQEGGSVNWGQEAIDTILKYMEDHRDDLMIIFAGYTKQMQDFMNMNPGLTSRAPNVFEFEDYTPAEIAQIGLMDLHRQDYKVDKDHYTQAVTKAFIGNVDHSNGRWVRNYNEKLIQTFVVSLPEDSQNLFTIPNSIIDQLAGGDRQEKAAAVDALLGQLNGMVGLNSVKAFVNDLVKQVKVDQALQDKLPDATKPTYHMVFAGPPGTGKTTVARLIAQLFYNLGILPKDTVSEVARPDLVGQYIGQTAQKTGKAIRDAMGGVLFVDEAYQLSQGSENDFGKEAIETFITELENNRDKFIAIFAGYTNDMNDFLEANPGLRSRVPLTLEFEAYTPDEIAQIVENIVTKHWTINTELLHTVVVKNYKQLPANKQSNGRWARNFADKLISQHKLWLADHLDKEPNLDVHHISDALLVDSSSWS</sequence>
<dbReference type="PANTHER" id="PTHR43392">
    <property type="entry name" value="AAA-TYPE ATPASE FAMILY PROTEIN / ANKYRIN REPEAT FAMILY PROTEIN"/>
    <property type="match status" value="1"/>
</dbReference>
<proteinExistence type="inferred from homology"/>
<keyword evidence="2" id="KW-0547">Nucleotide-binding</keyword>
<feature type="compositionally biased region" description="Low complexity" evidence="4">
    <location>
        <begin position="294"/>
        <end position="303"/>
    </location>
</feature>
<dbReference type="FunFam" id="3.40.50.300:FF:000216">
    <property type="entry name" value="Type VII secretion ATPase EccA"/>
    <property type="match status" value="2"/>
</dbReference>
<comment type="caution">
    <text evidence="6">The sequence shown here is derived from an EMBL/GenBank/DDBJ whole genome shotgun (WGS) entry which is preliminary data.</text>
</comment>
<feature type="domain" description="AAA+ ATPase" evidence="5">
    <location>
        <begin position="644"/>
        <end position="782"/>
    </location>
</feature>
<accession>C2JY18</accession>
<dbReference type="GO" id="GO:0016887">
    <property type="term" value="F:ATP hydrolysis activity"/>
    <property type="evidence" value="ECO:0007669"/>
    <property type="project" value="InterPro"/>
</dbReference>
<comment type="similarity">
    <text evidence="1">Belongs to the CbxX/CfxQ family.</text>
</comment>
<dbReference type="EMBL" id="ACIZ01000071">
    <property type="protein sequence ID" value="EEN80071.1"/>
    <property type="molecule type" value="Genomic_DNA"/>
</dbReference>
<organism evidence="6 7">
    <name type="scientific">Lacticaseibacillus rhamnosus (strain LMS2-1)</name>
    <dbReference type="NCBI Taxonomy" id="525361"/>
    <lineage>
        <taxon>Bacteria</taxon>
        <taxon>Bacillati</taxon>
        <taxon>Bacillota</taxon>
        <taxon>Bacilli</taxon>
        <taxon>Lactobacillales</taxon>
        <taxon>Lactobacillaceae</taxon>
        <taxon>Lacticaseibacillus</taxon>
    </lineage>
</organism>
<dbReference type="Gene3D" id="3.40.50.300">
    <property type="entry name" value="P-loop containing nucleotide triphosphate hydrolases"/>
    <property type="match status" value="2"/>
</dbReference>
<evidence type="ECO:0000313" key="7">
    <source>
        <dbReference type="Proteomes" id="UP000004525"/>
    </source>
</evidence>
<name>C2JY18_LACRM</name>
<dbReference type="InterPro" id="IPR000641">
    <property type="entry name" value="CbxX/CfxQ"/>
</dbReference>